<dbReference type="PANTHER" id="PTHR43384:SF14">
    <property type="entry name" value="ESX-1 SECRETION-ASSOCIATED PROTEIN ESPI"/>
    <property type="match status" value="1"/>
</dbReference>
<gene>
    <name evidence="1" type="ORF">Dsi01nite_109640</name>
</gene>
<sequence>MFEPRPVPRELGDSPTLRRAWLRAAALRPGCPPIVVSSADGGVGRSTIVAALGAVLAVATPQPPAAVDATGRGWGGLEHRVLRRNDATIWDLHAAWTRTGHLDQSTLDAMMQLGTSGLHTAVGEVQRSTSRRPLVLTESLQVVDAMRGAYPLLLIDAPVADLAPVWRLLAGTICPVLVARAGVDSLQHTMRLVAQLRAGGLQAAADKAVVVVVASMPRPSREVRAAVRQLGASVAAVVSVPFDPHLARPEPVDLSRMRALTRRALVELADAVFAACPADPELAAGLLTPAGVSQAAFRPARAVAADGGHQ</sequence>
<dbReference type="EMBL" id="BONQ01000202">
    <property type="protein sequence ID" value="GIG52923.1"/>
    <property type="molecule type" value="Genomic_DNA"/>
</dbReference>
<dbReference type="Proteomes" id="UP000660611">
    <property type="component" value="Unassembled WGS sequence"/>
</dbReference>
<dbReference type="RefSeq" id="WP_203854526.1">
    <property type="nucleotide sequence ID" value="NZ_BAAAVW010000030.1"/>
</dbReference>
<protein>
    <recommendedName>
        <fullName evidence="3">MinD-like ATPase involved in chromosome partitioning or flagellar assembly</fullName>
    </recommendedName>
</protein>
<proteinExistence type="predicted"/>
<dbReference type="PANTHER" id="PTHR43384">
    <property type="entry name" value="SEPTUM SITE-DETERMINING PROTEIN MIND HOMOLOG, CHLOROPLASTIC-RELATED"/>
    <property type="match status" value="1"/>
</dbReference>
<dbReference type="Gene3D" id="3.40.50.300">
    <property type="entry name" value="P-loop containing nucleotide triphosphate hydrolases"/>
    <property type="match status" value="1"/>
</dbReference>
<dbReference type="GO" id="GO:0016887">
    <property type="term" value="F:ATP hydrolysis activity"/>
    <property type="evidence" value="ECO:0007669"/>
    <property type="project" value="TreeGrafter"/>
</dbReference>
<name>A0A919Q278_9ACTN</name>
<dbReference type="SUPFAM" id="SSF52540">
    <property type="entry name" value="P-loop containing nucleoside triphosphate hydrolases"/>
    <property type="match status" value="1"/>
</dbReference>
<evidence type="ECO:0000313" key="2">
    <source>
        <dbReference type="Proteomes" id="UP000660611"/>
    </source>
</evidence>
<accession>A0A919Q278</accession>
<evidence type="ECO:0008006" key="3">
    <source>
        <dbReference type="Google" id="ProtNLM"/>
    </source>
</evidence>
<comment type="caution">
    <text evidence="1">The sequence shown here is derived from an EMBL/GenBank/DDBJ whole genome shotgun (WGS) entry which is preliminary data.</text>
</comment>
<dbReference type="AlphaFoldDB" id="A0A919Q278"/>
<dbReference type="GO" id="GO:0005829">
    <property type="term" value="C:cytosol"/>
    <property type="evidence" value="ECO:0007669"/>
    <property type="project" value="TreeGrafter"/>
</dbReference>
<dbReference type="GO" id="GO:0009898">
    <property type="term" value="C:cytoplasmic side of plasma membrane"/>
    <property type="evidence" value="ECO:0007669"/>
    <property type="project" value="TreeGrafter"/>
</dbReference>
<dbReference type="GO" id="GO:0051782">
    <property type="term" value="P:negative regulation of cell division"/>
    <property type="evidence" value="ECO:0007669"/>
    <property type="project" value="TreeGrafter"/>
</dbReference>
<dbReference type="GO" id="GO:0005524">
    <property type="term" value="F:ATP binding"/>
    <property type="evidence" value="ECO:0007669"/>
    <property type="project" value="TreeGrafter"/>
</dbReference>
<reference evidence="1" key="1">
    <citation type="submission" date="2021-01" db="EMBL/GenBank/DDBJ databases">
        <title>Whole genome shotgun sequence of Dactylosporangium siamense NBRC 106093.</title>
        <authorList>
            <person name="Komaki H."/>
            <person name="Tamura T."/>
        </authorList>
    </citation>
    <scope>NUCLEOTIDE SEQUENCE</scope>
    <source>
        <strain evidence="1">NBRC 106093</strain>
    </source>
</reference>
<dbReference type="InterPro" id="IPR050625">
    <property type="entry name" value="ParA/MinD_ATPase"/>
</dbReference>
<keyword evidence="2" id="KW-1185">Reference proteome</keyword>
<evidence type="ECO:0000313" key="1">
    <source>
        <dbReference type="EMBL" id="GIG52923.1"/>
    </source>
</evidence>
<organism evidence="1 2">
    <name type="scientific">Dactylosporangium siamense</name>
    <dbReference type="NCBI Taxonomy" id="685454"/>
    <lineage>
        <taxon>Bacteria</taxon>
        <taxon>Bacillati</taxon>
        <taxon>Actinomycetota</taxon>
        <taxon>Actinomycetes</taxon>
        <taxon>Micromonosporales</taxon>
        <taxon>Micromonosporaceae</taxon>
        <taxon>Dactylosporangium</taxon>
    </lineage>
</organism>
<dbReference type="InterPro" id="IPR027417">
    <property type="entry name" value="P-loop_NTPase"/>
</dbReference>